<name>A0A367QWG3_9NOSO</name>
<dbReference type="AlphaFoldDB" id="A0A367QWG3"/>
<keyword evidence="2" id="KW-1185">Reference proteome</keyword>
<dbReference type="InterPro" id="IPR054664">
    <property type="entry name" value="Alr0857-like"/>
</dbReference>
<dbReference type="NCBIfam" id="NF045647">
    <property type="entry name" value="alr0857_fam"/>
    <property type="match status" value="1"/>
</dbReference>
<reference evidence="1" key="1">
    <citation type="submission" date="2016-04" db="EMBL/GenBank/DDBJ databases">
        <authorList>
            <person name="Tabuchi Yagui T.R."/>
        </authorList>
    </citation>
    <scope>NUCLEOTIDE SEQUENCE [LARGE SCALE GENOMIC DNA]</scope>
    <source>
        <strain evidence="1">NIES-26</strain>
    </source>
</reference>
<gene>
    <name evidence="1" type="ORF">A6770_25415</name>
</gene>
<accession>A0A367QWG3</accession>
<dbReference type="Proteomes" id="UP000252107">
    <property type="component" value="Unassembled WGS sequence"/>
</dbReference>
<organism evidence="1 2">
    <name type="scientific">Nostoc minutum NIES-26</name>
    <dbReference type="NCBI Taxonomy" id="1844469"/>
    <lineage>
        <taxon>Bacteria</taxon>
        <taxon>Bacillati</taxon>
        <taxon>Cyanobacteriota</taxon>
        <taxon>Cyanophyceae</taxon>
        <taxon>Nostocales</taxon>
        <taxon>Nostocaceae</taxon>
        <taxon>Nostoc</taxon>
    </lineage>
</organism>
<evidence type="ECO:0000313" key="2">
    <source>
        <dbReference type="Proteomes" id="UP000252107"/>
    </source>
</evidence>
<proteinExistence type="predicted"/>
<sequence length="128" mass="14518">MLKLNYTEVGLYMERVMTSLEMLIAQRVILAMRLGQTLHVEPGRASFLLPADIPELAHLEAALWQESNSKVSVMPVDDEFVEVSLWGSWIADSAEAHEGMFLTMMSARAEFFVYKLWNESQLHISSLA</sequence>
<protein>
    <submittedName>
        <fullName evidence="1">Uncharacterized protein</fullName>
    </submittedName>
</protein>
<evidence type="ECO:0000313" key="1">
    <source>
        <dbReference type="EMBL" id="RCJ27683.1"/>
    </source>
</evidence>
<dbReference type="EMBL" id="LXQD01000303">
    <property type="protein sequence ID" value="RCJ27683.1"/>
    <property type="molecule type" value="Genomic_DNA"/>
</dbReference>
<comment type="caution">
    <text evidence="1">The sequence shown here is derived from an EMBL/GenBank/DDBJ whole genome shotgun (WGS) entry which is preliminary data.</text>
</comment>